<feature type="non-terminal residue" evidence="2">
    <location>
        <position position="213"/>
    </location>
</feature>
<feature type="compositionally biased region" description="Low complexity" evidence="1">
    <location>
        <begin position="23"/>
        <end position="33"/>
    </location>
</feature>
<dbReference type="Proteomes" id="UP000054270">
    <property type="component" value="Unassembled WGS sequence"/>
</dbReference>
<keyword evidence="3" id="KW-1185">Reference proteome</keyword>
<name>A0A0D2KE58_HYPSF</name>
<evidence type="ECO:0000313" key="2">
    <source>
        <dbReference type="EMBL" id="KJA12807.1"/>
    </source>
</evidence>
<proteinExistence type="predicted"/>
<accession>A0A0D2KE58</accession>
<evidence type="ECO:0000256" key="1">
    <source>
        <dbReference type="SAM" id="MobiDB-lite"/>
    </source>
</evidence>
<dbReference type="STRING" id="945553.A0A0D2KE58"/>
<protein>
    <submittedName>
        <fullName evidence="2">Uncharacterized protein</fullName>
    </submittedName>
</protein>
<sequence>MSSVSSLRPYAQSRGYVKPKPASPAGNANGTSNANAARIAQQIAPWATLVQGLSPVKETVRALNAKSALSASVSSVSSSATFRPGHKRTMTPAREPDPEPAPVVDATPAPSPVEEEPHDDDMLLDELSPRQSKFGRSSGALTPVFKRLLEDEQARSGLRAPSSGEREGSLRSRGGTLRGIDAGVFDAQDPDSDMPDELRDILAQDTRSSYGGA</sequence>
<dbReference type="OrthoDB" id="2563277at2759"/>
<feature type="compositionally biased region" description="Acidic residues" evidence="1">
    <location>
        <begin position="113"/>
        <end position="124"/>
    </location>
</feature>
<feature type="compositionally biased region" description="Low complexity" evidence="1">
    <location>
        <begin position="67"/>
        <end position="80"/>
    </location>
</feature>
<dbReference type="EMBL" id="KN817892">
    <property type="protein sequence ID" value="KJA12807.1"/>
    <property type="molecule type" value="Genomic_DNA"/>
</dbReference>
<reference evidence="3" key="1">
    <citation type="submission" date="2014-04" db="EMBL/GenBank/DDBJ databases">
        <title>Evolutionary Origins and Diversification of the Mycorrhizal Mutualists.</title>
        <authorList>
            <consortium name="DOE Joint Genome Institute"/>
            <consortium name="Mycorrhizal Genomics Consortium"/>
            <person name="Kohler A."/>
            <person name="Kuo A."/>
            <person name="Nagy L.G."/>
            <person name="Floudas D."/>
            <person name="Copeland A."/>
            <person name="Barry K.W."/>
            <person name="Cichocki N."/>
            <person name="Veneault-Fourrey C."/>
            <person name="LaButti K."/>
            <person name="Lindquist E.A."/>
            <person name="Lipzen A."/>
            <person name="Lundell T."/>
            <person name="Morin E."/>
            <person name="Murat C."/>
            <person name="Riley R."/>
            <person name="Ohm R."/>
            <person name="Sun H."/>
            <person name="Tunlid A."/>
            <person name="Henrissat B."/>
            <person name="Grigoriev I.V."/>
            <person name="Hibbett D.S."/>
            <person name="Martin F."/>
        </authorList>
    </citation>
    <scope>NUCLEOTIDE SEQUENCE [LARGE SCALE GENOMIC DNA]</scope>
    <source>
        <strain evidence="3">FD-334 SS-4</strain>
    </source>
</reference>
<feature type="region of interest" description="Disordered" evidence="1">
    <location>
        <begin position="1"/>
        <end position="33"/>
    </location>
</feature>
<organism evidence="2 3">
    <name type="scientific">Hypholoma sublateritium (strain FD-334 SS-4)</name>
    <dbReference type="NCBI Taxonomy" id="945553"/>
    <lineage>
        <taxon>Eukaryota</taxon>
        <taxon>Fungi</taxon>
        <taxon>Dikarya</taxon>
        <taxon>Basidiomycota</taxon>
        <taxon>Agaricomycotina</taxon>
        <taxon>Agaricomycetes</taxon>
        <taxon>Agaricomycetidae</taxon>
        <taxon>Agaricales</taxon>
        <taxon>Agaricineae</taxon>
        <taxon>Strophariaceae</taxon>
        <taxon>Hypholoma</taxon>
    </lineage>
</organism>
<gene>
    <name evidence="2" type="ORF">HYPSUDRAFT_210102</name>
</gene>
<dbReference type="AlphaFoldDB" id="A0A0D2KE58"/>
<feature type="region of interest" description="Disordered" evidence="1">
    <location>
        <begin position="67"/>
        <end position="213"/>
    </location>
</feature>
<evidence type="ECO:0000313" key="3">
    <source>
        <dbReference type="Proteomes" id="UP000054270"/>
    </source>
</evidence>